<comment type="caution">
    <text evidence="2">The sequence shown here is derived from an EMBL/GenBank/DDBJ whole genome shotgun (WGS) entry which is preliminary data.</text>
</comment>
<dbReference type="PANTHER" id="PTHR43215">
    <property type="entry name" value="RADIAL SPOKE HEAD 1 HOMOLOG"/>
    <property type="match status" value="1"/>
</dbReference>
<evidence type="ECO:0000313" key="3">
    <source>
        <dbReference type="Proteomes" id="UP001189429"/>
    </source>
</evidence>
<keyword evidence="1" id="KW-0677">Repeat</keyword>
<sequence>MSGTGFLSAMLDYIADPAGRDGCDPRSAPDGTMLESRFPAFNDVLGCGILPTSEDDVLASPRGQMREEGASRYRGGFEANLFHGEGVLEWSSRARYAGEFRAGQYHGAGTFEWPDRIAAYHGQWAEGEMHGRGVLSAAAAVGAAGEPPGDREPGERFVYVGEFSRGHMEGLGRVTFVSAGERVDRYKGSFSASVLRGPGTFTWAEGDTLSGMFEDGYCNSVGRKAYADGRVYQGELREDLEHGRGVLLAGGARVAGIWRAGECVEELREAFVPALDPDAAEGEESRGSPGNRNWSGAEVFSFRVWR</sequence>
<evidence type="ECO:0008006" key="4">
    <source>
        <dbReference type="Google" id="ProtNLM"/>
    </source>
</evidence>
<dbReference type="Gene3D" id="2.20.110.10">
    <property type="entry name" value="Histone H3 K4-specific methyltransferase SET7/9 N-terminal domain"/>
    <property type="match status" value="2"/>
</dbReference>
<protein>
    <recommendedName>
        <fullName evidence="4">MORN repeat-containing protein 5</fullName>
    </recommendedName>
</protein>
<dbReference type="SMART" id="SM00698">
    <property type="entry name" value="MORN"/>
    <property type="match status" value="6"/>
</dbReference>
<dbReference type="PANTHER" id="PTHR43215:SF14">
    <property type="entry name" value="RADIAL SPOKE HEAD 1 HOMOLOG"/>
    <property type="match status" value="1"/>
</dbReference>
<dbReference type="Pfam" id="PF02493">
    <property type="entry name" value="MORN"/>
    <property type="match status" value="6"/>
</dbReference>
<dbReference type="Proteomes" id="UP001189429">
    <property type="component" value="Unassembled WGS sequence"/>
</dbReference>
<proteinExistence type="predicted"/>
<dbReference type="EMBL" id="CAUYUJ010020627">
    <property type="protein sequence ID" value="CAK0899578.1"/>
    <property type="molecule type" value="Genomic_DNA"/>
</dbReference>
<accession>A0ABN9XM41</accession>
<dbReference type="InterPro" id="IPR003409">
    <property type="entry name" value="MORN"/>
</dbReference>
<organism evidence="2 3">
    <name type="scientific">Prorocentrum cordatum</name>
    <dbReference type="NCBI Taxonomy" id="2364126"/>
    <lineage>
        <taxon>Eukaryota</taxon>
        <taxon>Sar</taxon>
        <taxon>Alveolata</taxon>
        <taxon>Dinophyceae</taxon>
        <taxon>Prorocentrales</taxon>
        <taxon>Prorocentraceae</taxon>
        <taxon>Prorocentrum</taxon>
    </lineage>
</organism>
<evidence type="ECO:0000313" key="2">
    <source>
        <dbReference type="EMBL" id="CAK0899578.1"/>
    </source>
</evidence>
<reference evidence="2" key="1">
    <citation type="submission" date="2023-10" db="EMBL/GenBank/DDBJ databases">
        <authorList>
            <person name="Chen Y."/>
            <person name="Shah S."/>
            <person name="Dougan E. K."/>
            <person name="Thang M."/>
            <person name="Chan C."/>
        </authorList>
    </citation>
    <scope>NUCLEOTIDE SEQUENCE [LARGE SCALE GENOMIC DNA]</scope>
</reference>
<dbReference type="SUPFAM" id="SSF82185">
    <property type="entry name" value="Histone H3 K4-specific methyltransferase SET7/9 N-terminal domain"/>
    <property type="match status" value="2"/>
</dbReference>
<name>A0ABN9XM41_9DINO</name>
<gene>
    <name evidence="2" type="ORF">PCOR1329_LOCUS77053</name>
</gene>
<evidence type="ECO:0000256" key="1">
    <source>
        <dbReference type="ARBA" id="ARBA00022737"/>
    </source>
</evidence>
<keyword evidence="3" id="KW-1185">Reference proteome</keyword>